<keyword evidence="2" id="KW-0732">Signal</keyword>
<feature type="signal peptide" evidence="2">
    <location>
        <begin position="1"/>
        <end position="22"/>
    </location>
</feature>
<dbReference type="OrthoDB" id="1095452at2"/>
<evidence type="ECO:0000259" key="3">
    <source>
        <dbReference type="Pfam" id="PF03544"/>
    </source>
</evidence>
<dbReference type="InterPro" id="IPR037682">
    <property type="entry name" value="TonB_C"/>
</dbReference>
<sequence>MKRFHFLVILLSTILCFGQSSGTICSEFGLTISYSYQKTGNTIVNPQTETKFDEYIITCTANNTSSKCVGFKDPIVELNLLGIDFGVEDNRFTAERAAHMSGHLNHNYNHDKCSCTDSRGYNFGILATPCPGTTSETHYTFVYPKGETPRIKWYECYLEQVGDVQATTKDTKITENTGGDTGDTENRGIIVEEPQIPDEIIAIVAKRSALCDELESLVSQKNISNSTYDVYCPKSANEKVIYASTDDYTLEDLGWLQRQVQSMEEAIEEINNPTNTDNEATNNETEDSEDEIIQEPEFPNGAAAFAQLIMDGLNMNNITSKGKIRSILKFVVLTDGSITNIEASGENESLNNEAVKAARSITTLWTPAMKKSGAVQYQLTLPIVFVIQ</sequence>
<dbReference type="EMBL" id="QWIU01000002">
    <property type="protein sequence ID" value="RNA61519.1"/>
    <property type="molecule type" value="Genomic_DNA"/>
</dbReference>
<dbReference type="Proteomes" id="UP000278775">
    <property type="component" value="Unassembled WGS sequence"/>
</dbReference>
<comment type="caution">
    <text evidence="4">The sequence shown here is derived from an EMBL/GenBank/DDBJ whole genome shotgun (WGS) entry which is preliminary data.</text>
</comment>
<gene>
    <name evidence="4" type="ORF">D1631_06030</name>
</gene>
<dbReference type="Pfam" id="PF03544">
    <property type="entry name" value="TonB_C"/>
    <property type="match status" value="1"/>
</dbReference>
<name>A0A3M7TFV9_9FLAO</name>
<dbReference type="GO" id="GO:0055085">
    <property type="term" value="P:transmembrane transport"/>
    <property type="evidence" value="ECO:0007669"/>
    <property type="project" value="InterPro"/>
</dbReference>
<evidence type="ECO:0000256" key="1">
    <source>
        <dbReference type="SAM" id="MobiDB-lite"/>
    </source>
</evidence>
<dbReference type="AlphaFoldDB" id="A0A3M7TFV9"/>
<evidence type="ECO:0000256" key="2">
    <source>
        <dbReference type="SAM" id="SignalP"/>
    </source>
</evidence>
<feature type="compositionally biased region" description="Low complexity" evidence="1">
    <location>
        <begin position="271"/>
        <end position="283"/>
    </location>
</feature>
<dbReference type="Gene3D" id="3.30.1150.10">
    <property type="match status" value="1"/>
</dbReference>
<proteinExistence type="predicted"/>
<dbReference type="SUPFAM" id="SSF74653">
    <property type="entry name" value="TolA/TonB C-terminal domain"/>
    <property type="match status" value="1"/>
</dbReference>
<dbReference type="RefSeq" id="WP_122635660.1">
    <property type="nucleotide sequence ID" value="NZ_QWIU01000002.1"/>
</dbReference>
<feature type="region of interest" description="Disordered" evidence="1">
    <location>
        <begin position="269"/>
        <end position="288"/>
    </location>
</feature>
<accession>A0A3M7TFV9</accession>
<feature type="chain" id="PRO_5018329872" description="TonB C-terminal domain-containing protein" evidence="2">
    <location>
        <begin position="23"/>
        <end position="388"/>
    </location>
</feature>
<evidence type="ECO:0000313" key="5">
    <source>
        <dbReference type="Proteomes" id="UP000278775"/>
    </source>
</evidence>
<protein>
    <recommendedName>
        <fullName evidence="3">TonB C-terminal domain-containing protein</fullName>
    </recommendedName>
</protein>
<organism evidence="4 5">
    <name type="scientific">Chryseobacterium nematophagum</name>
    <dbReference type="NCBI Taxonomy" id="2305228"/>
    <lineage>
        <taxon>Bacteria</taxon>
        <taxon>Pseudomonadati</taxon>
        <taxon>Bacteroidota</taxon>
        <taxon>Flavobacteriia</taxon>
        <taxon>Flavobacteriales</taxon>
        <taxon>Weeksellaceae</taxon>
        <taxon>Chryseobacterium group</taxon>
        <taxon>Chryseobacterium</taxon>
    </lineage>
</organism>
<feature type="domain" description="TonB C-terminal" evidence="3">
    <location>
        <begin position="326"/>
        <end position="386"/>
    </location>
</feature>
<evidence type="ECO:0000313" key="4">
    <source>
        <dbReference type="EMBL" id="RNA61519.1"/>
    </source>
</evidence>
<reference evidence="4 5" key="1">
    <citation type="submission" date="2018-08" db="EMBL/GenBank/DDBJ databases">
        <title>Chryseobacterium nematophagum: a novel matrix digesting pathogen of nematodes.</title>
        <authorList>
            <person name="Page A."/>
            <person name="Roberts M."/>
            <person name="Felix M.-A."/>
            <person name="Weir W."/>
        </authorList>
    </citation>
    <scope>NUCLEOTIDE SEQUENCE [LARGE SCALE GENOMIC DNA]</scope>
    <source>
        <strain evidence="4 5">JUb129</strain>
    </source>
</reference>